<name>A0A6M4H099_9PROT</name>
<evidence type="ECO:0000313" key="4">
    <source>
        <dbReference type="EMBL" id="QJR12896.1"/>
    </source>
</evidence>
<dbReference type="EMBL" id="CP053069">
    <property type="protein sequence ID" value="QJR12896.1"/>
    <property type="molecule type" value="Genomic_DNA"/>
</dbReference>
<evidence type="ECO:0000256" key="2">
    <source>
        <dbReference type="SAM" id="SignalP"/>
    </source>
</evidence>
<dbReference type="PROSITE" id="PS50853">
    <property type="entry name" value="FN3"/>
    <property type="match status" value="1"/>
</dbReference>
<dbReference type="NCBIfam" id="NF041766">
    <property type="entry name" value="choice_anch_U"/>
    <property type="match status" value="1"/>
</dbReference>
<dbReference type="Proteomes" id="UP000501534">
    <property type="component" value="Chromosome"/>
</dbReference>
<keyword evidence="5" id="KW-1185">Reference proteome</keyword>
<keyword evidence="2" id="KW-0732">Signal</keyword>
<dbReference type="InterPro" id="IPR036116">
    <property type="entry name" value="FN3_sf"/>
</dbReference>
<accession>A0A6M4H099</accession>
<keyword evidence="1" id="KW-0812">Transmembrane</keyword>
<feature type="signal peptide" evidence="2">
    <location>
        <begin position="1"/>
        <end position="25"/>
    </location>
</feature>
<reference evidence="4 5" key="1">
    <citation type="submission" date="2020-04" db="EMBL/GenBank/DDBJ databases">
        <title>Usitatibacter rugosus gen. nov., sp. nov. and Usitatibacter palustris sp. nov., novel members of Usitatibacteraceae fam. nov. within the order Nitrosomonadales isolated from soil.</title>
        <authorList>
            <person name="Huber K.J."/>
            <person name="Neumann-Schaal M."/>
            <person name="Geppert A."/>
            <person name="Luckner M."/>
            <person name="Wanner G."/>
            <person name="Overmann J."/>
        </authorList>
    </citation>
    <scope>NUCLEOTIDE SEQUENCE [LARGE SCALE GENOMIC DNA]</scope>
    <source>
        <strain evidence="4 5">0125_3</strain>
    </source>
</reference>
<dbReference type="Gene3D" id="2.60.40.10">
    <property type="entry name" value="Immunoglobulins"/>
    <property type="match status" value="1"/>
</dbReference>
<dbReference type="RefSeq" id="WP_171095498.1">
    <property type="nucleotide sequence ID" value="NZ_CP053069.1"/>
</dbReference>
<dbReference type="AlphaFoldDB" id="A0A6M4H099"/>
<dbReference type="CDD" id="cd00063">
    <property type="entry name" value="FN3"/>
    <property type="match status" value="1"/>
</dbReference>
<protein>
    <recommendedName>
        <fullName evidence="3">Fibronectin type-III domain-containing protein</fullName>
    </recommendedName>
</protein>
<evidence type="ECO:0000259" key="3">
    <source>
        <dbReference type="PROSITE" id="PS50853"/>
    </source>
</evidence>
<dbReference type="KEGG" id="uru:DSM104443_03990"/>
<dbReference type="InterPro" id="IPR003961">
    <property type="entry name" value="FN3_dom"/>
</dbReference>
<feature type="chain" id="PRO_5026968939" description="Fibronectin type-III domain-containing protein" evidence="2">
    <location>
        <begin position="26"/>
        <end position="711"/>
    </location>
</feature>
<sequence length="711" mass="69827">MNFSARLGAFALAVSSCLIPTAAHAICNANDLASFQNCVATITPGDTLVLGANIDLTGVGFGMVNNDFVLANGAFMLTGSGGIPKDGPGNVTLTGANGFDPGTTLSINQGTVSIAVPGAVPSTVSLDNGAKLVALSDMALTAVVRFGTTGTSIVAAAPGRTLTLAQTLQVEDANAQLNDPVNNGTIRITASVLFFTPATTLVVQSGVVEGASAVLPAITGSAASTRVMAGALLRFTTANASIRNLVGNGNVEETSGTTLRIQGGDFGGQITATVLQKISGSVLRLSGTSGPGQTQILVGTLVLDGTLTSPLTVAAGGTLRGSGTVTSTVNLSAGAIAPGANTAGASATMSFQGVSFNGAQYFVDIPGPFAYDRVQSGTSITGTGATLTLGVVAASLPPGTAIALLTNAGNVTPLPFIFTGLPEGSTLTGGGHTFRISYVGGDGNDATLTVVNAPDAPTLMSATPGNGTATLAFTPNADGGSAILDYTATCGAAPPVTLAASPIVVTGLANGVAVSCTVTARNAIGTSPPSNALMVTPVQPSFSGPSATGTGTITAVLSGGGAGCTFAPTPSFIPVTAVATPPPAGVTFPHGLFDFTLTGCTPGSTATLAITYPTSVTGIRYWKFGPTPSDPAPHWYTIASAVAGNTITIAIVDGGLGDDDLVANGTIVDQGGPGFGPGGVAAVPTLSEWLLLMLVASMVGVAAVGRRRARG</sequence>
<organism evidence="4 5">
    <name type="scientific">Usitatibacter rugosus</name>
    <dbReference type="NCBI Taxonomy" id="2732067"/>
    <lineage>
        <taxon>Bacteria</taxon>
        <taxon>Pseudomonadati</taxon>
        <taxon>Pseudomonadota</taxon>
        <taxon>Betaproteobacteria</taxon>
        <taxon>Nitrosomonadales</taxon>
        <taxon>Usitatibacteraceae</taxon>
        <taxon>Usitatibacter</taxon>
    </lineage>
</organism>
<evidence type="ECO:0000256" key="1">
    <source>
        <dbReference type="SAM" id="Phobius"/>
    </source>
</evidence>
<feature type="domain" description="Fibronectin type-III" evidence="3">
    <location>
        <begin position="453"/>
        <end position="541"/>
    </location>
</feature>
<dbReference type="InterPro" id="IPR013783">
    <property type="entry name" value="Ig-like_fold"/>
</dbReference>
<dbReference type="PROSITE" id="PS51257">
    <property type="entry name" value="PROKAR_LIPOPROTEIN"/>
    <property type="match status" value="1"/>
</dbReference>
<keyword evidence="1" id="KW-1133">Transmembrane helix</keyword>
<evidence type="ECO:0000313" key="5">
    <source>
        <dbReference type="Proteomes" id="UP000501534"/>
    </source>
</evidence>
<proteinExistence type="predicted"/>
<dbReference type="InterPro" id="IPR011050">
    <property type="entry name" value="Pectin_lyase_fold/virulence"/>
</dbReference>
<dbReference type="InterPro" id="IPR053784">
    <property type="entry name" value="Choice_anch_U_dom"/>
</dbReference>
<gene>
    <name evidence="4" type="ORF">DSM104443_03990</name>
</gene>
<feature type="transmembrane region" description="Helical" evidence="1">
    <location>
        <begin position="689"/>
        <end position="705"/>
    </location>
</feature>
<keyword evidence="1" id="KW-0472">Membrane</keyword>
<dbReference type="SUPFAM" id="SSF49265">
    <property type="entry name" value="Fibronectin type III"/>
    <property type="match status" value="1"/>
</dbReference>
<dbReference type="SUPFAM" id="SSF51126">
    <property type="entry name" value="Pectin lyase-like"/>
    <property type="match status" value="1"/>
</dbReference>